<feature type="repeat" description="ANK" evidence="3">
    <location>
        <begin position="1019"/>
        <end position="1051"/>
    </location>
</feature>
<evidence type="ECO:0000256" key="5">
    <source>
        <dbReference type="SAM" id="Phobius"/>
    </source>
</evidence>
<dbReference type="SMART" id="SM00248">
    <property type="entry name" value="ANK"/>
    <property type="match status" value="7"/>
</dbReference>
<feature type="signal peptide" evidence="6">
    <location>
        <begin position="1"/>
        <end position="17"/>
    </location>
</feature>
<feature type="compositionally biased region" description="Basic and acidic residues" evidence="4">
    <location>
        <begin position="173"/>
        <end position="194"/>
    </location>
</feature>
<keyword evidence="1" id="KW-0677">Repeat</keyword>
<keyword evidence="5" id="KW-0472">Membrane</keyword>
<dbReference type="SUPFAM" id="SSF48403">
    <property type="entry name" value="Ankyrin repeat"/>
    <property type="match status" value="1"/>
</dbReference>
<dbReference type="PANTHER" id="PTHR24198">
    <property type="entry name" value="ANKYRIN REPEAT AND PROTEIN KINASE DOMAIN-CONTAINING PROTEIN"/>
    <property type="match status" value="1"/>
</dbReference>
<keyword evidence="5" id="KW-1133">Transmembrane helix</keyword>
<reference evidence="7 8" key="1">
    <citation type="submission" date="2023-01" db="EMBL/GenBank/DDBJ databases">
        <title>Analysis of 21 Apiospora genomes using comparative genomics revels a genus with tremendous synthesis potential of carbohydrate active enzymes and secondary metabolites.</title>
        <authorList>
            <person name="Sorensen T."/>
        </authorList>
    </citation>
    <scope>NUCLEOTIDE SEQUENCE [LARGE SCALE GENOMIC DNA]</scope>
    <source>
        <strain evidence="7 8">CBS 117206</strain>
    </source>
</reference>
<dbReference type="InterPro" id="IPR002110">
    <property type="entry name" value="Ankyrin_rpt"/>
</dbReference>
<feature type="transmembrane region" description="Helical" evidence="5">
    <location>
        <begin position="56"/>
        <end position="78"/>
    </location>
</feature>
<dbReference type="InterPro" id="IPR036770">
    <property type="entry name" value="Ankyrin_rpt-contain_sf"/>
</dbReference>
<organism evidence="7 8">
    <name type="scientific">Apiospora kogelbergensis</name>
    <dbReference type="NCBI Taxonomy" id="1337665"/>
    <lineage>
        <taxon>Eukaryota</taxon>
        <taxon>Fungi</taxon>
        <taxon>Dikarya</taxon>
        <taxon>Ascomycota</taxon>
        <taxon>Pezizomycotina</taxon>
        <taxon>Sordariomycetes</taxon>
        <taxon>Xylariomycetidae</taxon>
        <taxon>Amphisphaeriales</taxon>
        <taxon>Apiosporaceae</taxon>
        <taxon>Apiospora</taxon>
    </lineage>
</organism>
<keyword evidence="8" id="KW-1185">Reference proteome</keyword>
<name>A0AAW0QY80_9PEZI</name>
<dbReference type="Gene3D" id="1.25.40.20">
    <property type="entry name" value="Ankyrin repeat-containing domain"/>
    <property type="match status" value="1"/>
</dbReference>
<dbReference type="PROSITE" id="PS50088">
    <property type="entry name" value="ANK_REPEAT"/>
    <property type="match status" value="2"/>
</dbReference>
<dbReference type="Proteomes" id="UP001392437">
    <property type="component" value="Unassembled WGS sequence"/>
</dbReference>
<gene>
    <name evidence="7" type="ORF">PG999_007368</name>
</gene>
<feature type="repeat" description="ANK" evidence="3">
    <location>
        <begin position="1117"/>
        <end position="1150"/>
    </location>
</feature>
<feature type="transmembrane region" description="Helical" evidence="5">
    <location>
        <begin position="216"/>
        <end position="243"/>
    </location>
</feature>
<dbReference type="PROSITE" id="PS50297">
    <property type="entry name" value="ANK_REP_REGION"/>
    <property type="match status" value="1"/>
</dbReference>
<feature type="transmembrane region" description="Helical" evidence="5">
    <location>
        <begin position="255"/>
        <end position="279"/>
    </location>
</feature>
<evidence type="ECO:0000256" key="6">
    <source>
        <dbReference type="SAM" id="SignalP"/>
    </source>
</evidence>
<proteinExistence type="predicted"/>
<keyword evidence="6" id="KW-0732">Signal</keyword>
<feature type="chain" id="PRO_5043810662" evidence="6">
    <location>
        <begin position="18"/>
        <end position="1249"/>
    </location>
</feature>
<sequence length="1249" mass="140650">MFFLILLLIFSLPPVLADGWDDFSNNLATDLAPFLSLFGEQITKQYLSESLTKLDYFIFAMAPIGILTAVVSAIRVCGSPTLRAFIGRAQEGGGSSEAELCSSTSRDVCELYNNGGIARVLGRPKILEVVFDGKGYNYETEETGIHTFLGHVKSQKRRSTGEKDDEGWFEEGQNTKETTKDPESASRSSSKDRKAFHEPFAPNLSLNIGIKRQSPAIFRAVAVAGFLLQAGVLAFAATATYYLRWEKNEHQPESYAFPLTLIGTVLLCFGTYLCASLVGERTVERVFNRKGPNPENMKFCWVQPGGQVIGDQTFDSFCYSPRDTAFLQKYVISQKMPRGDQPKMERATWMAVGVTVAGFVLQFTGLRALHSAIPVAQLGVTMIMSMARTLLRMRHLKAGDNRLEKCPDQIVGHELDWLAFHIGEEDIKRDLKLPEDGEYKFFWRFCGMVERRKQIMRDRPEDRTAAKVLLAYRARLANLTGSYANPVKSLSLTRSFRLEMVEVRQVAQQLLRAIKSTRRFLLSTARLQEELEFGREMYWAFNTSLSSVNRGPESGNEQEQTKENIFCLLLPKLDEGERELNDMLEAILGLWVWSLKTDPVVETEDQSGLTISRVAEISTKRIIAVDQSTLLSVNRFYRWAVRQEVIFTDLGHKENELDLSRYCPGPGTIWINSNGSDPKETYKEYRPLSSCLRPSTATLVLEPGPQAPDFSRLFGWYALGMTLPQIVDVKNTRKVKVWLVDTDTPLVSLCAQEIFGAFFSSMLNTIEVLSWPTDGSDRVVRVSSNQFLQHVVQAFTESGLGDTRSAIQCIAPSFMSQFGRLPAERAAQESKKQAIEHQKHQQWNQAEDVLRWAWGICSVCLQSHSKKSYERLDPLLTDMAISLGDLYLQAFVQPHIRALSYSGIGWLEKQELDYPKGDWDALRNTRKVIAQYCSIIKPPAQEREQGPIQDGGRTATLYRLAYSFAMYHTQATEQRMKDLGGELNKTLNKDLNLAAQENWPEVLRALPQRGAELDVWDSAARTALSYAVEAGSTNAVRELLANGASPNVVDKQDRTPLFWAKDEGIIEQLLNTDNFDPNVKDSDGRTALCWVIMNARHENAWQLLRSGKFDLEEKDNLGRTPLSWAVEKGDLGVVRKLLETEKVDLDAKDRLGRTPLSWAAEGGFDLIVRALINTEKVDLNSKDNLGRTPLFWAVQKGHSDVVWLLLMTKKVDWYAKDKSGMTPFALAAQSDNPQIAKELRNAQCRAAHQ</sequence>
<evidence type="ECO:0000313" key="8">
    <source>
        <dbReference type="Proteomes" id="UP001392437"/>
    </source>
</evidence>
<evidence type="ECO:0000256" key="4">
    <source>
        <dbReference type="SAM" id="MobiDB-lite"/>
    </source>
</evidence>
<evidence type="ECO:0000256" key="1">
    <source>
        <dbReference type="ARBA" id="ARBA00022737"/>
    </source>
</evidence>
<protein>
    <submittedName>
        <fullName evidence="7">Ankyrin repeat domain-containing protein</fullName>
    </submittedName>
</protein>
<dbReference type="PANTHER" id="PTHR24198:SF165">
    <property type="entry name" value="ANKYRIN REPEAT-CONTAINING PROTEIN-RELATED"/>
    <property type="match status" value="1"/>
</dbReference>
<feature type="region of interest" description="Disordered" evidence="4">
    <location>
        <begin position="155"/>
        <end position="194"/>
    </location>
</feature>
<evidence type="ECO:0000256" key="3">
    <source>
        <dbReference type="PROSITE-ProRule" id="PRU00023"/>
    </source>
</evidence>
<keyword evidence="2 3" id="KW-0040">ANK repeat</keyword>
<evidence type="ECO:0000256" key="2">
    <source>
        <dbReference type="ARBA" id="ARBA00023043"/>
    </source>
</evidence>
<keyword evidence="5" id="KW-0812">Transmembrane</keyword>
<dbReference type="EMBL" id="JAQQWP010000006">
    <property type="protein sequence ID" value="KAK8115299.1"/>
    <property type="molecule type" value="Genomic_DNA"/>
</dbReference>
<feature type="transmembrane region" description="Helical" evidence="5">
    <location>
        <begin position="347"/>
        <end position="366"/>
    </location>
</feature>
<dbReference type="Pfam" id="PF12796">
    <property type="entry name" value="Ank_2"/>
    <property type="match status" value="2"/>
</dbReference>
<comment type="caution">
    <text evidence="7">The sequence shown here is derived from an EMBL/GenBank/DDBJ whole genome shotgun (WGS) entry which is preliminary data.</text>
</comment>
<accession>A0AAW0QY80</accession>
<dbReference type="AlphaFoldDB" id="A0AAW0QY80"/>
<evidence type="ECO:0000313" key="7">
    <source>
        <dbReference type="EMBL" id="KAK8115299.1"/>
    </source>
</evidence>